<gene>
    <name evidence="1" type="ORF">CFP56_035079</name>
</gene>
<keyword evidence="2" id="KW-1185">Reference proteome</keyword>
<proteinExistence type="predicted"/>
<sequence>MPSCLKLFVIDGEEVTNRENISVWSADFNSEDPDLMIGMCISCPLAIMVKLIGHKIGDQQWCPSDGDCDIWGYAIYICGVRKYYLRKNKNLQLHSPQHVLQKFGEPSRKSY</sequence>
<dbReference type="Proteomes" id="UP000237347">
    <property type="component" value="Unassembled WGS sequence"/>
</dbReference>
<accession>A0AAW0JAH6</accession>
<evidence type="ECO:0000313" key="1">
    <source>
        <dbReference type="EMBL" id="KAK7823775.1"/>
    </source>
</evidence>
<dbReference type="AlphaFoldDB" id="A0AAW0JAH6"/>
<protein>
    <submittedName>
        <fullName evidence="1">Uncharacterized protein</fullName>
    </submittedName>
</protein>
<organism evidence="1 2">
    <name type="scientific">Quercus suber</name>
    <name type="common">Cork oak</name>
    <dbReference type="NCBI Taxonomy" id="58331"/>
    <lineage>
        <taxon>Eukaryota</taxon>
        <taxon>Viridiplantae</taxon>
        <taxon>Streptophyta</taxon>
        <taxon>Embryophyta</taxon>
        <taxon>Tracheophyta</taxon>
        <taxon>Spermatophyta</taxon>
        <taxon>Magnoliopsida</taxon>
        <taxon>eudicotyledons</taxon>
        <taxon>Gunneridae</taxon>
        <taxon>Pentapetalae</taxon>
        <taxon>rosids</taxon>
        <taxon>fabids</taxon>
        <taxon>Fagales</taxon>
        <taxon>Fagaceae</taxon>
        <taxon>Quercus</taxon>
    </lineage>
</organism>
<name>A0AAW0JAH6_QUESU</name>
<reference evidence="1 2" key="1">
    <citation type="journal article" date="2018" name="Sci. Data">
        <title>The draft genome sequence of cork oak.</title>
        <authorList>
            <person name="Ramos A.M."/>
            <person name="Usie A."/>
            <person name="Barbosa P."/>
            <person name="Barros P.M."/>
            <person name="Capote T."/>
            <person name="Chaves I."/>
            <person name="Simoes F."/>
            <person name="Abreu I."/>
            <person name="Carrasquinho I."/>
            <person name="Faro C."/>
            <person name="Guimaraes J.B."/>
            <person name="Mendonca D."/>
            <person name="Nobrega F."/>
            <person name="Rodrigues L."/>
            <person name="Saibo N.J.M."/>
            <person name="Varela M.C."/>
            <person name="Egas C."/>
            <person name="Matos J."/>
            <person name="Miguel C.M."/>
            <person name="Oliveira M.M."/>
            <person name="Ricardo C.P."/>
            <person name="Goncalves S."/>
        </authorList>
    </citation>
    <scope>NUCLEOTIDE SEQUENCE [LARGE SCALE GENOMIC DNA]</scope>
    <source>
        <strain evidence="2">cv. HL8</strain>
    </source>
</reference>
<dbReference type="EMBL" id="PKMF04000622">
    <property type="protein sequence ID" value="KAK7823775.1"/>
    <property type="molecule type" value="Genomic_DNA"/>
</dbReference>
<evidence type="ECO:0000313" key="2">
    <source>
        <dbReference type="Proteomes" id="UP000237347"/>
    </source>
</evidence>
<comment type="caution">
    <text evidence="1">The sequence shown here is derived from an EMBL/GenBank/DDBJ whole genome shotgun (WGS) entry which is preliminary data.</text>
</comment>